<dbReference type="RefSeq" id="WP_208650881.1">
    <property type="nucleotide sequence ID" value="NZ_CP036528.1"/>
</dbReference>
<keyword evidence="2" id="KW-1185">Reference proteome</keyword>
<dbReference type="InterPro" id="IPR019657">
    <property type="entry name" value="ComFB"/>
</dbReference>
<sequence length="94" mass="10980">MTGQRLVNVMEELVSGLVRFFLRSPEYQIFCNCNECEMRIVAKALNNLPPHYVVSESEREKVFNELKSPKNIEIINKEIIRAIYEAGNRRNHVV</sequence>
<proteinExistence type="predicted"/>
<reference evidence="1 2" key="1">
    <citation type="submission" date="2019-02" db="EMBL/GenBank/DDBJ databases">
        <title>Ureibacillus thermophilus.</title>
        <authorList>
            <person name="Sunny J.S."/>
            <person name="Natarajan A."/>
            <person name="Saleena L.M."/>
        </authorList>
    </citation>
    <scope>NUCLEOTIDE SEQUENCE [LARGE SCALE GENOMIC DNA]</scope>
    <source>
        <strain evidence="1 2">LM102</strain>
    </source>
</reference>
<dbReference type="Proteomes" id="UP000291151">
    <property type="component" value="Chromosome"/>
</dbReference>
<name>A0A4P6UQ12_9BACL</name>
<dbReference type="Pfam" id="PF10719">
    <property type="entry name" value="ComFB"/>
    <property type="match status" value="1"/>
</dbReference>
<dbReference type="AlphaFoldDB" id="A0A4P6UQ12"/>
<evidence type="ECO:0000313" key="2">
    <source>
        <dbReference type="Proteomes" id="UP000291151"/>
    </source>
</evidence>
<organism evidence="1 2">
    <name type="scientific">Ureibacillus thermophilus</name>
    <dbReference type="NCBI Taxonomy" id="367743"/>
    <lineage>
        <taxon>Bacteria</taxon>
        <taxon>Bacillati</taxon>
        <taxon>Bacillota</taxon>
        <taxon>Bacilli</taxon>
        <taxon>Bacillales</taxon>
        <taxon>Caryophanaceae</taxon>
        <taxon>Ureibacillus</taxon>
    </lineage>
</organism>
<dbReference type="KEGG" id="uth:DKZ56_01020"/>
<evidence type="ECO:0000313" key="1">
    <source>
        <dbReference type="EMBL" id="QBK24607.1"/>
    </source>
</evidence>
<dbReference type="EMBL" id="CP036528">
    <property type="protein sequence ID" value="QBK24607.1"/>
    <property type="molecule type" value="Genomic_DNA"/>
</dbReference>
<gene>
    <name evidence="1" type="ORF">DKZ56_01020</name>
</gene>
<protein>
    <submittedName>
        <fullName evidence="1">Competence protein ComFB</fullName>
    </submittedName>
</protein>
<accession>A0A4P6UQ12</accession>